<proteinExistence type="predicted"/>
<dbReference type="RefSeq" id="WP_378209374.1">
    <property type="nucleotide sequence ID" value="NZ_JBHLZP010000289.1"/>
</dbReference>
<reference evidence="1 2" key="1">
    <citation type="submission" date="2024-09" db="EMBL/GenBank/DDBJ databases">
        <authorList>
            <person name="Sun Q."/>
            <person name="Mori K."/>
        </authorList>
    </citation>
    <scope>NUCLEOTIDE SEQUENCE [LARGE SCALE GENOMIC DNA]</scope>
    <source>
        <strain evidence="1 2">TBRC 0563</strain>
    </source>
</reference>
<dbReference type="EMBL" id="JBHLZP010000289">
    <property type="protein sequence ID" value="MFB9836562.1"/>
    <property type="molecule type" value="Genomic_DNA"/>
</dbReference>
<protein>
    <submittedName>
        <fullName evidence="1">Uncharacterized protein</fullName>
    </submittedName>
</protein>
<comment type="caution">
    <text evidence="1">The sequence shown here is derived from an EMBL/GenBank/DDBJ whole genome shotgun (WGS) entry which is preliminary data.</text>
</comment>
<gene>
    <name evidence="1" type="ORF">ACFFNX_30755</name>
</gene>
<name>A0ABV5YND7_9ACTN</name>
<evidence type="ECO:0000313" key="1">
    <source>
        <dbReference type="EMBL" id="MFB9836562.1"/>
    </source>
</evidence>
<keyword evidence="2" id="KW-1185">Reference proteome</keyword>
<dbReference type="Proteomes" id="UP001589627">
    <property type="component" value="Unassembled WGS sequence"/>
</dbReference>
<accession>A0ABV5YND7</accession>
<evidence type="ECO:0000313" key="2">
    <source>
        <dbReference type="Proteomes" id="UP001589627"/>
    </source>
</evidence>
<feature type="non-terminal residue" evidence="1">
    <location>
        <position position="1"/>
    </location>
</feature>
<organism evidence="1 2">
    <name type="scientific">Actinoallomurus acaciae</name>
    <dbReference type="NCBI Taxonomy" id="502577"/>
    <lineage>
        <taxon>Bacteria</taxon>
        <taxon>Bacillati</taxon>
        <taxon>Actinomycetota</taxon>
        <taxon>Actinomycetes</taxon>
        <taxon>Streptosporangiales</taxon>
        <taxon>Thermomonosporaceae</taxon>
        <taxon>Actinoallomurus</taxon>
    </lineage>
</organism>
<sequence>SPAAAGPSACDLATAAVPAIAALPADAHVDVRWIDQADLATFGEYRRSDARLAEGAIGAVVVEVVFAGGGYLAAAETVRVGGAGAQRLTSEGAAR</sequence>